<feature type="region of interest" description="Disordered" evidence="1">
    <location>
        <begin position="490"/>
        <end position="519"/>
    </location>
</feature>
<feature type="region of interest" description="Disordered" evidence="1">
    <location>
        <begin position="533"/>
        <end position="703"/>
    </location>
</feature>
<evidence type="ECO:0000313" key="3">
    <source>
        <dbReference type="Proteomes" id="UP000824469"/>
    </source>
</evidence>
<feature type="non-terminal residue" evidence="2">
    <location>
        <position position="1"/>
    </location>
</feature>
<feature type="compositionally biased region" description="Basic and acidic residues" evidence="1">
    <location>
        <begin position="339"/>
        <end position="349"/>
    </location>
</feature>
<feature type="compositionally biased region" description="Polar residues" evidence="1">
    <location>
        <begin position="775"/>
        <end position="795"/>
    </location>
</feature>
<evidence type="ECO:0000313" key="2">
    <source>
        <dbReference type="EMBL" id="KAH9328611.1"/>
    </source>
</evidence>
<feature type="compositionally biased region" description="Basic and acidic residues" evidence="1">
    <location>
        <begin position="716"/>
        <end position="748"/>
    </location>
</feature>
<feature type="compositionally biased region" description="Polar residues" evidence="1">
    <location>
        <begin position="282"/>
        <end position="296"/>
    </location>
</feature>
<dbReference type="PANTHER" id="PTHR23172:SF19">
    <property type="entry name" value="J DOMAIN-CONTAINING PROTEIN"/>
    <property type="match status" value="1"/>
</dbReference>
<feature type="region of interest" description="Disordered" evidence="1">
    <location>
        <begin position="278"/>
        <end position="424"/>
    </location>
</feature>
<name>A0AA38LLW0_TAXCH</name>
<organism evidence="2 3">
    <name type="scientific">Taxus chinensis</name>
    <name type="common">Chinese yew</name>
    <name type="synonym">Taxus wallichiana var. chinensis</name>
    <dbReference type="NCBI Taxonomy" id="29808"/>
    <lineage>
        <taxon>Eukaryota</taxon>
        <taxon>Viridiplantae</taxon>
        <taxon>Streptophyta</taxon>
        <taxon>Embryophyta</taxon>
        <taxon>Tracheophyta</taxon>
        <taxon>Spermatophyta</taxon>
        <taxon>Pinopsida</taxon>
        <taxon>Pinidae</taxon>
        <taxon>Conifers II</taxon>
        <taxon>Cupressales</taxon>
        <taxon>Taxaceae</taxon>
        <taxon>Taxus</taxon>
    </lineage>
</organism>
<protein>
    <submittedName>
        <fullName evidence="2">Uncharacterized protein</fullName>
    </submittedName>
</protein>
<comment type="caution">
    <text evidence="2">The sequence shown here is derived from an EMBL/GenBank/DDBJ whole genome shotgun (WGS) entry which is preliminary data.</text>
</comment>
<feature type="compositionally biased region" description="Polar residues" evidence="1">
    <location>
        <begin position="215"/>
        <end position="226"/>
    </location>
</feature>
<dbReference type="GO" id="GO:0031982">
    <property type="term" value="C:vesicle"/>
    <property type="evidence" value="ECO:0007669"/>
    <property type="project" value="TreeGrafter"/>
</dbReference>
<sequence length="969" mass="106162">MEDILRDYGIKPQGKSAPMGASKSINTTTSTFNFNFSPAGALNHSNSKKSSSSYNGVDDIFSAAAATQSRNAYSSSSADFNMAYDDVFGGPAQSKSSHTTMGYNDIFQSFPSAKPSAPVFDAPRYDEDDIFGGVQGVKSSNTVEYDDVFSGVGGSAASAGGNSFDDLLGGFSAKEPAAKARAPPPAPAKGESAFDDLLPGFGSAEPAEPRGTAKSKLQQPTDSAQKPANDPFVVLEANSSSSNASSAAFHDPLEEFGMPTESASMNSTIFHDPLEEFGMPTESASMNDRKGSTNGTIGIDDIFDGFPQSAPSASSPIDNSTKERSPLKTSQSLSPPRNNDSREAVESKMPRKASVNNLEKNHAKIYSSAPVADFDLPTGIADVSTKSTSNTNKHSLHEDSTFPSNLNSREASPPRKPDDSTEFVYDRWITVDDIQLFTQPTSAPPPSRAPPPLVIKHGASKSSRAPFNSDKPSVVSSIDELDEFAMDRSQGYAQQQDEMSSNEEDISSNSAAAASAAAMMEAMDRAEAKLKMAKKVREREKEEDMTKLREGERKDREEKAAEDATEHEEKERMAKAAQEARQREEREREDREKERLRIERERERDRIAVERATKEARERAAVEAREKSQRAAVERATREARERAATEARERAQRAAAERAAAEARERAAAEARERAERAAAEAREKAATEARERAERAAVERATAEVRLRAERAAVERATAEVRGRAAERASAERAAAAKEKQMRNDNDFESFFSMGARPNSAPRQRPPTPDALFNTQTQNKGFSSEVPQRTSPGVPSGFKKASSATNITDDWASLFGVPSSEDFQEVEGETEDRRKARLERHQRTRERTVKALAEKNERDMQVQRDQAERHRFAETLDAEIKRWAAGKEGNLRALLSTLQYVGFTNDCNVLWPEAGWQPVSLTDVITGASVKKVYRKATLCVHPDKVQQKGATIQQKYIAEKVFDLLK</sequence>
<dbReference type="GO" id="GO:0072318">
    <property type="term" value="P:clathrin coat disassembly"/>
    <property type="evidence" value="ECO:0007669"/>
    <property type="project" value="TreeGrafter"/>
</dbReference>
<dbReference type="EMBL" id="JAHRHJ020000001">
    <property type="protein sequence ID" value="KAH9328611.1"/>
    <property type="molecule type" value="Genomic_DNA"/>
</dbReference>
<feature type="compositionally biased region" description="Polar residues" evidence="1">
    <location>
        <begin position="309"/>
        <end position="319"/>
    </location>
</feature>
<dbReference type="GO" id="GO:0005737">
    <property type="term" value="C:cytoplasm"/>
    <property type="evidence" value="ECO:0007669"/>
    <property type="project" value="TreeGrafter"/>
</dbReference>
<reference evidence="2 3" key="1">
    <citation type="journal article" date="2021" name="Nat. Plants">
        <title>The Taxus genome provides insights into paclitaxel biosynthesis.</title>
        <authorList>
            <person name="Xiong X."/>
            <person name="Gou J."/>
            <person name="Liao Q."/>
            <person name="Li Y."/>
            <person name="Zhou Q."/>
            <person name="Bi G."/>
            <person name="Li C."/>
            <person name="Du R."/>
            <person name="Wang X."/>
            <person name="Sun T."/>
            <person name="Guo L."/>
            <person name="Liang H."/>
            <person name="Lu P."/>
            <person name="Wu Y."/>
            <person name="Zhang Z."/>
            <person name="Ro D.K."/>
            <person name="Shang Y."/>
            <person name="Huang S."/>
            <person name="Yan J."/>
        </authorList>
    </citation>
    <scope>NUCLEOTIDE SEQUENCE [LARGE SCALE GENOMIC DNA]</scope>
    <source>
        <strain evidence="2">Ta-2019</strain>
    </source>
</reference>
<feature type="compositionally biased region" description="Pro residues" evidence="1">
    <location>
        <begin position="442"/>
        <end position="453"/>
    </location>
</feature>
<feature type="region of interest" description="Disordered" evidence="1">
    <location>
        <begin position="716"/>
        <end position="804"/>
    </location>
</feature>
<dbReference type="GO" id="GO:0030276">
    <property type="term" value="F:clathrin binding"/>
    <property type="evidence" value="ECO:0007669"/>
    <property type="project" value="TreeGrafter"/>
</dbReference>
<feature type="compositionally biased region" description="Polar residues" evidence="1">
    <location>
        <begin position="460"/>
        <end position="474"/>
    </location>
</feature>
<dbReference type="Gene3D" id="1.10.287.110">
    <property type="entry name" value="DnaJ domain"/>
    <property type="match status" value="1"/>
</dbReference>
<keyword evidence="3" id="KW-1185">Reference proteome</keyword>
<feature type="region of interest" description="Disordered" evidence="1">
    <location>
        <begin position="436"/>
        <end position="474"/>
    </location>
</feature>
<dbReference type="SUPFAM" id="SSF46565">
    <property type="entry name" value="Chaperone J-domain"/>
    <property type="match status" value="1"/>
</dbReference>
<dbReference type="InterPro" id="IPR036869">
    <property type="entry name" value="J_dom_sf"/>
</dbReference>
<dbReference type="Proteomes" id="UP000824469">
    <property type="component" value="Unassembled WGS sequence"/>
</dbReference>
<evidence type="ECO:0000256" key="1">
    <source>
        <dbReference type="SAM" id="MobiDB-lite"/>
    </source>
</evidence>
<feature type="compositionally biased region" description="Polar residues" evidence="1">
    <location>
        <begin position="401"/>
        <end position="410"/>
    </location>
</feature>
<dbReference type="OMA" id="NFDEHAN"/>
<gene>
    <name evidence="2" type="ORF">KI387_000719</name>
</gene>
<feature type="region of interest" description="Disordered" evidence="1">
    <location>
        <begin position="1"/>
        <end position="23"/>
    </location>
</feature>
<feature type="compositionally biased region" description="Low complexity" evidence="1">
    <location>
        <begin position="237"/>
        <end position="248"/>
    </location>
</feature>
<accession>A0AA38LLW0</accession>
<feature type="region of interest" description="Disordered" evidence="1">
    <location>
        <begin position="824"/>
        <end position="847"/>
    </location>
</feature>
<feature type="region of interest" description="Disordered" evidence="1">
    <location>
        <begin position="175"/>
        <end position="252"/>
    </location>
</feature>
<feature type="compositionally biased region" description="Basic and acidic residues" evidence="1">
    <location>
        <begin position="833"/>
        <end position="847"/>
    </location>
</feature>
<feature type="compositionally biased region" description="Polar residues" evidence="1">
    <location>
        <begin position="327"/>
        <end position="338"/>
    </location>
</feature>
<dbReference type="GO" id="GO:0072583">
    <property type="term" value="P:clathrin-dependent endocytosis"/>
    <property type="evidence" value="ECO:0007669"/>
    <property type="project" value="TreeGrafter"/>
</dbReference>
<feature type="compositionally biased region" description="Low complexity" evidence="1">
    <location>
        <begin position="507"/>
        <end position="519"/>
    </location>
</feature>
<proteinExistence type="predicted"/>
<dbReference type="PANTHER" id="PTHR23172">
    <property type="entry name" value="AUXILIN/CYCLIN G-ASSOCIATED KINASE-RELATED"/>
    <property type="match status" value="1"/>
</dbReference>
<feature type="compositionally biased region" description="Low complexity" evidence="1">
    <location>
        <begin position="384"/>
        <end position="393"/>
    </location>
</feature>
<dbReference type="AlphaFoldDB" id="A0AA38LLW0"/>